<proteinExistence type="predicted"/>
<protein>
    <submittedName>
        <fullName evidence="1">Uncharacterized protein</fullName>
    </submittedName>
</protein>
<keyword evidence="2" id="KW-1185">Reference proteome</keyword>
<dbReference type="EMBL" id="MLJI01000002">
    <property type="protein sequence ID" value="ORM89113.1"/>
    <property type="molecule type" value="Genomic_DNA"/>
</dbReference>
<reference evidence="1 2" key="1">
    <citation type="journal article" date="2017" name="Antonie Van Leeuwenhoek">
        <title>Phylogenomic resolution of the bacterial genus Pantoea and its relationship with Erwinia and Tatumella.</title>
        <authorList>
            <person name="Palmer M."/>
            <person name="Steenkamp E.T."/>
            <person name="Coetzee M.P."/>
            <person name="Chan W.Y."/>
            <person name="van Zyl E."/>
            <person name="De Maayer P."/>
            <person name="Coutinho T.A."/>
            <person name="Blom J."/>
            <person name="Smits T.H."/>
            <person name="Duffy B."/>
            <person name="Venter S.N."/>
        </authorList>
    </citation>
    <scope>NUCLEOTIDE SEQUENCE [LARGE SCALE GENOMIC DNA]</scope>
    <source>
        <strain evidence="1 2">LMG 2657</strain>
    </source>
</reference>
<evidence type="ECO:0000313" key="2">
    <source>
        <dbReference type="Proteomes" id="UP000193749"/>
    </source>
</evidence>
<dbReference type="AlphaFoldDB" id="A0A1X1EJV3"/>
<evidence type="ECO:0000313" key="1">
    <source>
        <dbReference type="EMBL" id="ORM89113.1"/>
    </source>
</evidence>
<comment type="caution">
    <text evidence="1">The sequence shown here is derived from an EMBL/GenBank/DDBJ whole genome shotgun (WGS) entry which is preliminary data.</text>
</comment>
<accession>A0A1X1EJV3</accession>
<organism evidence="1 2">
    <name type="scientific">Pantoea cypripedii</name>
    <name type="common">Pectobacterium cypripedii</name>
    <name type="synonym">Erwinia cypripedii</name>
    <dbReference type="NCBI Taxonomy" id="55209"/>
    <lineage>
        <taxon>Bacteria</taxon>
        <taxon>Pseudomonadati</taxon>
        <taxon>Pseudomonadota</taxon>
        <taxon>Gammaproteobacteria</taxon>
        <taxon>Enterobacterales</taxon>
        <taxon>Erwiniaceae</taxon>
        <taxon>Pantoea</taxon>
    </lineage>
</organism>
<sequence length="100" mass="10953">MKKAKYQQSEGTAFRPGSVHILQMYPLSRIRGDELCGNIKAAKPFAGTALFAIANMFVALPRDRHCLGPAISRPQEMTGPFDDIAAFLCMKNIAIKIVEG</sequence>
<name>A0A1X1EJV3_PANCY</name>
<dbReference type="Proteomes" id="UP000193749">
    <property type="component" value="Unassembled WGS sequence"/>
</dbReference>
<gene>
    <name evidence="1" type="ORF">HA50_20870</name>
</gene>